<dbReference type="Proteomes" id="UP000031668">
    <property type="component" value="Unassembled WGS sequence"/>
</dbReference>
<evidence type="ECO:0008006" key="4">
    <source>
        <dbReference type="Google" id="ProtNLM"/>
    </source>
</evidence>
<proteinExistence type="predicted"/>
<feature type="compositionally biased region" description="Acidic residues" evidence="1">
    <location>
        <begin position="173"/>
        <end position="189"/>
    </location>
</feature>
<comment type="caution">
    <text evidence="2">The sequence shown here is derived from an EMBL/GenBank/DDBJ whole genome shotgun (WGS) entry which is preliminary data.</text>
</comment>
<dbReference type="EMBL" id="JWZT01003288">
    <property type="protein sequence ID" value="KII67151.1"/>
    <property type="molecule type" value="Genomic_DNA"/>
</dbReference>
<evidence type="ECO:0000313" key="3">
    <source>
        <dbReference type="Proteomes" id="UP000031668"/>
    </source>
</evidence>
<dbReference type="OrthoDB" id="10673071at2759"/>
<organism evidence="2 3">
    <name type="scientific">Thelohanellus kitauei</name>
    <name type="common">Myxosporean</name>
    <dbReference type="NCBI Taxonomy" id="669202"/>
    <lineage>
        <taxon>Eukaryota</taxon>
        <taxon>Metazoa</taxon>
        <taxon>Cnidaria</taxon>
        <taxon>Myxozoa</taxon>
        <taxon>Myxosporea</taxon>
        <taxon>Bivalvulida</taxon>
        <taxon>Platysporina</taxon>
        <taxon>Myxobolidae</taxon>
        <taxon>Thelohanellus</taxon>
    </lineage>
</organism>
<feature type="region of interest" description="Disordered" evidence="1">
    <location>
        <begin position="159"/>
        <end position="201"/>
    </location>
</feature>
<dbReference type="AlphaFoldDB" id="A0A0C2MJ54"/>
<keyword evidence="3" id="KW-1185">Reference proteome</keyword>
<reference evidence="2 3" key="1">
    <citation type="journal article" date="2014" name="Genome Biol. Evol.">
        <title>The genome of the myxosporean Thelohanellus kitauei shows adaptations to nutrient acquisition within its fish host.</title>
        <authorList>
            <person name="Yang Y."/>
            <person name="Xiong J."/>
            <person name="Zhou Z."/>
            <person name="Huo F."/>
            <person name="Miao W."/>
            <person name="Ran C."/>
            <person name="Liu Y."/>
            <person name="Zhang J."/>
            <person name="Feng J."/>
            <person name="Wang M."/>
            <person name="Wang M."/>
            <person name="Wang L."/>
            <person name="Yao B."/>
        </authorList>
    </citation>
    <scope>NUCLEOTIDE SEQUENCE [LARGE SCALE GENOMIC DNA]</scope>
    <source>
        <strain evidence="2">Wuqing</strain>
    </source>
</reference>
<accession>A0A0C2MJ54</accession>
<name>A0A0C2MJ54_THEKT</name>
<protein>
    <recommendedName>
        <fullName evidence="4">CUE domain-containing protein</fullName>
    </recommendedName>
</protein>
<evidence type="ECO:0000256" key="1">
    <source>
        <dbReference type="SAM" id="MobiDB-lite"/>
    </source>
</evidence>
<evidence type="ECO:0000313" key="2">
    <source>
        <dbReference type="EMBL" id="KII67151.1"/>
    </source>
</evidence>
<gene>
    <name evidence="2" type="ORF">RF11_11205</name>
</gene>
<sequence>MKYLTQIKTSAVKIIEKLFKTVPITPDILQALLNVCKLDKFVVFMKESIQFDDIFKRFASALDDHQCHELFSLIYALNVETIYQMFPQIDPDIVESLLGVYHTPEVVISNLITNPGLLNSSKFKISIQKPEITNEAEQNQNCELFADPEINKSNIRLVENQDIEEPKQNANYPEDEDNQDLENDDDFDESDKKCGFLSPATGVESDTEEFCLPSSTPHGQKVHIQDTPHEIQTIPSVENPFPSGRKDNAAEVLWEPGPLVDEFNMNEHGF</sequence>